<sequence length="217" mass="23742">MVHLLSNCKGERRCLDAFARQVTTLEPASSLATSRFENLDDEDKGLLHIAARVCPDICDGRECPDKEGRIHSMKLVVQEGQVMILNDDLVPCSACGDVLYTMPNDISACVLSGWDEWLVLYHRWQRVLETLSSSSSPSRYTSPSPDFELPEIGCLFADLPSTTSKKRPADESSSDDGEGSDADSSPSSPPPFPPAKRMRTGPGKGDLLSGSILRKFH</sequence>
<organism evidence="2 3">
    <name type="scientific">Marasmius crinis-equi</name>
    <dbReference type="NCBI Taxonomy" id="585013"/>
    <lineage>
        <taxon>Eukaryota</taxon>
        <taxon>Fungi</taxon>
        <taxon>Dikarya</taxon>
        <taxon>Basidiomycota</taxon>
        <taxon>Agaricomycotina</taxon>
        <taxon>Agaricomycetes</taxon>
        <taxon>Agaricomycetidae</taxon>
        <taxon>Agaricales</taxon>
        <taxon>Marasmiineae</taxon>
        <taxon>Marasmiaceae</taxon>
        <taxon>Marasmius</taxon>
    </lineage>
</organism>
<feature type="region of interest" description="Disordered" evidence="1">
    <location>
        <begin position="159"/>
        <end position="217"/>
    </location>
</feature>
<evidence type="ECO:0000313" key="2">
    <source>
        <dbReference type="EMBL" id="KAL0568573.1"/>
    </source>
</evidence>
<reference evidence="2 3" key="1">
    <citation type="submission" date="2024-02" db="EMBL/GenBank/DDBJ databases">
        <title>A draft genome for the cacao thread blight pathogen Marasmius crinis-equi.</title>
        <authorList>
            <person name="Cohen S.P."/>
            <person name="Baruah I.K."/>
            <person name="Amoako-Attah I."/>
            <person name="Bukari Y."/>
            <person name="Meinhardt L.W."/>
            <person name="Bailey B.A."/>
        </authorList>
    </citation>
    <scope>NUCLEOTIDE SEQUENCE [LARGE SCALE GENOMIC DNA]</scope>
    <source>
        <strain evidence="2 3">GH-76</strain>
    </source>
</reference>
<proteinExistence type="predicted"/>
<evidence type="ECO:0000313" key="3">
    <source>
        <dbReference type="Proteomes" id="UP001465976"/>
    </source>
</evidence>
<feature type="compositionally biased region" description="Acidic residues" evidence="1">
    <location>
        <begin position="172"/>
        <end position="181"/>
    </location>
</feature>
<keyword evidence="3" id="KW-1185">Reference proteome</keyword>
<protein>
    <submittedName>
        <fullName evidence="2">Uncharacterized protein</fullName>
    </submittedName>
</protein>
<name>A0ABR3F054_9AGAR</name>
<gene>
    <name evidence="2" type="ORF">V5O48_013410</name>
</gene>
<dbReference type="Proteomes" id="UP001465976">
    <property type="component" value="Unassembled WGS sequence"/>
</dbReference>
<accession>A0ABR3F054</accession>
<dbReference type="EMBL" id="JBAHYK010001303">
    <property type="protein sequence ID" value="KAL0568573.1"/>
    <property type="molecule type" value="Genomic_DNA"/>
</dbReference>
<evidence type="ECO:0000256" key="1">
    <source>
        <dbReference type="SAM" id="MobiDB-lite"/>
    </source>
</evidence>
<comment type="caution">
    <text evidence="2">The sequence shown here is derived from an EMBL/GenBank/DDBJ whole genome shotgun (WGS) entry which is preliminary data.</text>
</comment>